<dbReference type="AlphaFoldDB" id="A0A1I1ZUQ2"/>
<protein>
    <recommendedName>
        <fullName evidence="3">DUF892 family protein</fullName>
    </recommendedName>
</protein>
<dbReference type="Gene3D" id="1.20.1260.10">
    <property type="match status" value="1"/>
</dbReference>
<dbReference type="Proteomes" id="UP000199400">
    <property type="component" value="Unassembled WGS sequence"/>
</dbReference>
<reference evidence="2" key="1">
    <citation type="submission" date="2016-10" db="EMBL/GenBank/DDBJ databases">
        <authorList>
            <person name="Varghese N."/>
            <person name="Submissions S."/>
        </authorList>
    </citation>
    <scope>NUCLEOTIDE SEQUENCE [LARGE SCALE GENOMIC DNA]</scope>
    <source>
        <strain evidence="2">ATCC 25963</strain>
    </source>
</reference>
<dbReference type="EMBL" id="FOMX01000012">
    <property type="protein sequence ID" value="SFE35396.1"/>
    <property type="molecule type" value="Genomic_DNA"/>
</dbReference>
<evidence type="ECO:0000313" key="2">
    <source>
        <dbReference type="Proteomes" id="UP000199400"/>
    </source>
</evidence>
<accession>A0A1I1ZUQ2</accession>
<name>A0A1I1ZUQ2_9BACT</name>
<gene>
    <name evidence="1" type="ORF">SAMN02745121_03973</name>
</gene>
<organism evidence="1 2">
    <name type="scientific">Nannocystis exedens</name>
    <dbReference type="NCBI Taxonomy" id="54"/>
    <lineage>
        <taxon>Bacteria</taxon>
        <taxon>Pseudomonadati</taxon>
        <taxon>Myxococcota</taxon>
        <taxon>Polyangia</taxon>
        <taxon>Nannocystales</taxon>
        <taxon>Nannocystaceae</taxon>
        <taxon>Nannocystis</taxon>
    </lineage>
</organism>
<proteinExistence type="predicted"/>
<evidence type="ECO:0008006" key="3">
    <source>
        <dbReference type="Google" id="ProtNLM"/>
    </source>
</evidence>
<sequence length="213" mass="23392">MSHACARTDDARDEIMTEKTTATLTTYITDMHALVNHGLRAIDRQARMLTGTSHLQALGAVQEFQRTLEGHLKLLDARAAALGGKVTQPIKDAVTTVTGFVAGLVSRVRPLSACKAIRDDYTFLSLVAVSYLMLFTTANGLGDRETAVLAEQGYRDAARLVMHIDRILPSLVAQELREDNLPVADLERQSRTMLARAWKREESELGLETNATA</sequence>
<keyword evidence="2" id="KW-1185">Reference proteome</keyword>
<evidence type="ECO:0000313" key="1">
    <source>
        <dbReference type="EMBL" id="SFE35396.1"/>
    </source>
</evidence>
<dbReference type="InterPro" id="IPR012347">
    <property type="entry name" value="Ferritin-like"/>
</dbReference>